<dbReference type="InterPro" id="IPR045584">
    <property type="entry name" value="Pilin-like"/>
</dbReference>
<gene>
    <name evidence="2" type="ORF">QSV35_12165</name>
</gene>
<dbReference type="InterPro" id="IPR016187">
    <property type="entry name" value="CTDL_fold"/>
</dbReference>
<keyword evidence="1" id="KW-1133">Transmembrane helix</keyword>
<feature type="transmembrane region" description="Helical" evidence="1">
    <location>
        <begin position="35"/>
        <end position="56"/>
    </location>
</feature>
<keyword evidence="1" id="KW-0812">Transmembrane</keyword>
<keyword evidence="1" id="KW-0472">Membrane</keyword>
<sequence length="357" mass="37263">MDMEWHAEQLHFDGASSMTGVITVPKAHARHGFTIVELLIMVIVIAILAAITIVAFNNVTNRAKDSARASTLAQWKKKSEVQKIQNNIDCADGYAFVYGNSALGTSDFCVMKYEAKNDGSGNAVSTASGSPWVSIAQSAAIAAATAAGGHLITEAEWMTIAADVLSVSYNWTGGKVGSGYIFKGHINNNPGSALAASTDDSDALNGITGGTGTTVDRNGPRVLYLSSGDTIWDFSGNVYEWTQQAVGTPTLTMNQVGVSGDAAWSWREWTLGSLSLGNLATSSRPSTLASIDSLSGVSAWGSAQGVGMVYANYADTGTRAFRRGGFYASGSSGGVMTVATEQPSSYSASSLGFRVAR</sequence>
<organism evidence="2 3">
    <name type="scientific">Microbacterium candidum</name>
    <dbReference type="NCBI Taxonomy" id="3041922"/>
    <lineage>
        <taxon>Bacteria</taxon>
        <taxon>Bacillati</taxon>
        <taxon>Actinomycetota</taxon>
        <taxon>Actinomycetes</taxon>
        <taxon>Micrococcales</taxon>
        <taxon>Microbacteriaceae</taxon>
        <taxon>Microbacterium</taxon>
    </lineage>
</organism>
<evidence type="ECO:0000313" key="2">
    <source>
        <dbReference type="EMBL" id="MDL9980088.1"/>
    </source>
</evidence>
<proteinExistence type="predicted"/>
<name>A0ABT7N051_9MICO</name>
<dbReference type="Proteomes" id="UP001235064">
    <property type="component" value="Unassembled WGS sequence"/>
</dbReference>
<evidence type="ECO:0008006" key="4">
    <source>
        <dbReference type="Google" id="ProtNLM"/>
    </source>
</evidence>
<reference evidence="2 3" key="1">
    <citation type="submission" date="2023-06" db="EMBL/GenBank/DDBJ databases">
        <title>Microbacterium sp. nov., isolated from a waste landfill.</title>
        <authorList>
            <person name="Wen W."/>
        </authorList>
    </citation>
    <scope>NUCLEOTIDE SEQUENCE [LARGE SCALE GENOMIC DNA]</scope>
    <source>
        <strain evidence="2 3">ASV49</strain>
    </source>
</reference>
<dbReference type="SUPFAM" id="SSF56436">
    <property type="entry name" value="C-type lectin-like"/>
    <property type="match status" value="1"/>
</dbReference>
<evidence type="ECO:0000256" key="1">
    <source>
        <dbReference type="SAM" id="Phobius"/>
    </source>
</evidence>
<protein>
    <recommendedName>
        <fullName evidence="4">Prepilin-type N-terminal cleavage/methylation domain-containing protein</fullName>
    </recommendedName>
</protein>
<dbReference type="RefSeq" id="WP_286289019.1">
    <property type="nucleotide sequence ID" value="NZ_JASXSZ010000003.1"/>
</dbReference>
<accession>A0ABT7N051</accession>
<dbReference type="Gene3D" id="3.90.1580.10">
    <property type="entry name" value="paralog of FGE (formylglycine-generating enzyme)"/>
    <property type="match status" value="1"/>
</dbReference>
<dbReference type="SUPFAM" id="SSF54523">
    <property type="entry name" value="Pili subunits"/>
    <property type="match status" value="1"/>
</dbReference>
<keyword evidence="3" id="KW-1185">Reference proteome</keyword>
<dbReference type="InterPro" id="IPR042095">
    <property type="entry name" value="SUMF_sf"/>
</dbReference>
<evidence type="ECO:0000313" key="3">
    <source>
        <dbReference type="Proteomes" id="UP001235064"/>
    </source>
</evidence>
<comment type="caution">
    <text evidence="2">The sequence shown here is derived from an EMBL/GenBank/DDBJ whole genome shotgun (WGS) entry which is preliminary data.</text>
</comment>
<dbReference type="EMBL" id="JASXSZ010000003">
    <property type="protein sequence ID" value="MDL9980088.1"/>
    <property type="molecule type" value="Genomic_DNA"/>
</dbReference>